<evidence type="ECO:0000256" key="12">
    <source>
        <dbReference type="ARBA" id="ARBA00033413"/>
    </source>
</evidence>
<comment type="pathway">
    <text evidence="1">Cofactor biosynthesis; tetrahydrofolate biosynthesis; 2-amino-4-hydroxy-6-hydroxymethyl-7,8-dihydropteridine diphosphate from 7,8-dihydroneopterin triphosphate: step 4/4.</text>
</comment>
<dbReference type="InterPro" id="IPR035907">
    <property type="entry name" value="Hppk_sf"/>
</dbReference>
<dbReference type="PANTHER" id="PTHR43071">
    <property type="entry name" value="2-AMINO-4-HYDROXY-6-HYDROXYMETHYLDIHYDROPTERIDINE PYROPHOSPHOKINASE"/>
    <property type="match status" value="1"/>
</dbReference>
<evidence type="ECO:0000256" key="3">
    <source>
        <dbReference type="ARBA" id="ARBA00013253"/>
    </source>
</evidence>
<evidence type="ECO:0000256" key="2">
    <source>
        <dbReference type="ARBA" id="ARBA00005810"/>
    </source>
</evidence>
<keyword evidence="7 14" id="KW-0418">Kinase</keyword>
<keyword evidence="5" id="KW-0808">Transferase</keyword>
<keyword evidence="9" id="KW-0289">Folate biosynthesis</keyword>
<dbReference type="UniPathway" id="UPA00077">
    <property type="reaction ID" value="UER00155"/>
</dbReference>
<dbReference type="PANTHER" id="PTHR43071:SF1">
    <property type="entry name" value="2-AMINO-4-HYDROXY-6-HYDROXYMETHYLDIHYDROPTERIDINE PYROPHOSPHOKINASE"/>
    <property type="match status" value="1"/>
</dbReference>
<evidence type="ECO:0000256" key="5">
    <source>
        <dbReference type="ARBA" id="ARBA00022679"/>
    </source>
</evidence>
<comment type="similarity">
    <text evidence="2">Belongs to the HPPK family.</text>
</comment>
<dbReference type="SUPFAM" id="SSF55083">
    <property type="entry name" value="6-hydroxymethyl-7,8-dihydropterin pyrophosphokinase, HPPK"/>
    <property type="match status" value="1"/>
</dbReference>
<evidence type="ECO:0000256" key="10">
    <source>
        <dbReference type="ARBA" id="ARBA00029409"/>
    </source>
</evidence>
<evidence type="ECO:0000256" key="11">
    <source>
        <dbReference type="ARBA" id="ARBA00029766"/>
    </source>
</evidence>
<dbReference type="EMBL" id="CACRUT010000031">
    <property type="protein sequence ID" value="VYU68904.1"/>
    <property type="molecule type" value="Genomic_DNA"/>
</dbReference>
<proteinExistence type="inferred from homology"/>
<dbReference type="RefSeq" id="WP_412441474.1">
    <property type="nucleotide sequence ID" value="NZ_CACRUT010000031.1"/>
</dbReference>
<protein>
    <recommendedName>
        <fullName evidence="4">2-amino-4-hydroxy-6-hydroxymethyldihydropteridine pyrophosphokinase</fullName>
        <ecNumber evidence="3">2.7.6.3</ecNumber>
    </recommendedName>
    <alternativeName>
        <fullName evidence="11">6-hydroxymethyl-7,8-dihydropterin pyrophosphokinase</fullName>
    </alternativeName>
    <alternativeName>
        <fullName evidence="12">7,8-dihydro-6-hydroxymethylpterin-pyrophosphokinase</fullName>
    </alternativeName>
</protein>
<dbReference type="GO" id="GO:0003848">
    <property type="term" value="F:2-amino-4-hydroxy-6-hydroxymethyldihydropteridine diphosphokinase activity"/>
    <property type="evidence" value="ECO:0007669"/>
    <property type="project" value="UniProtKB-EC"/>
</dbReference>
<dbReference type="InterPro" id="IPR000550">
    <property type="entry name" value="Hppk"/>
</dbReference>
<evidence type="ECO:0000256" key="4">
    <source>
        <dbReference type="ARBA" id="ARBA00016218"/>
    </source>
</evidence>
<dbReference type="AlphaFoldDB" id="A0A6N3GWG3"/>
<evidence type="ECO:0000256" key="8">
    <source>
        <dbReference type="ARBA" id="ARBA00022840"/>
    </source>
</evidence>
<name>A0A6N3GWG3_9BACT</name>
<accession>A0A6N3GWG3</accession>
<keyword evidence="8" id="KW-0067">ATP-binding</keyword>
<dbReference type="GO" id="GO:0046656">
    <property type="term" value="P:folic acid biosynthetic process"/>
    <property type="evidence" value="ECO:0007669"/>
    <property type="project" value="UniProtKB-KW"/>
</dbReference>
<keyword evidence="6" id="KW-0547">Nucleotide-binding</keyword>
<reference evidence="14" key="1">
    <citation type="submission" date="2019-11" db="EMBL/GenBank/DDBJ databases">
        <authorList>
            <person name="Feng L."/>
        </authorList>
    </citation>
    <scope>NUCLEOTIDE SEQUENCE</scope>
    <source>
        <strain evidence="14">PclaraLFYP37</strain>
    </source>
</reference>
<dbReference type="Gene3D" id="3.30.70.560">
    <property type="entry name" value="7,8-Dihydro-6-hydroxymethylpterin-pyrophosphokinase HPPK"/>
    <property type="match status" value="1"/>
</dbReference>
<feature type="domain" description="7,8-dihydro-6-hydroxymethylpterin-pyrophosphokinase" evidence="13">
    <location>
        <begin position="5"/>
        <end position="120"/>
    </location>
</feature>
<gene>
    <name evidence="14" type="ORF">PCLFYP37_00673</name>
</gene>
<organism evidence="14">
    <name type="scientific">Paraprevotella clara</name>
    <dbReference type="NCBI Taxonomy" id="454154"/>
    <lineage>
        <taxon>Bacteria</taxon>
        <taxon>Pseudomonadati</taxon>
        <taxon>Bacteroidota</taxon>
        <taxon>Bacteroidia</taxon>
        <taxon>Bacteroidales</taxon>
        <taxon>Prevotellaceae</taxon>
        <taxon>Paraprevotella</taxon>
    </lineage>
</organism>
<dbReference type="GO" id="GO:0016301">
    <property type="term" value="F:kinase activity"/>
    <property type="evidence" value="ECO:0007669"/>
    <property type="project" value="UniProtKB-KW"/>
</dbReference>
<evidence type="ECO:0000256" key="7">
    <source>
        <dbReference type="ARBA" id="ARBA00022777"/>
    </source>
</evidence>
<evidence type="ECO:0000256" key="1">
    <source>
        <dbReference type="ARBA" id="ARBA00005051"/>
    </source>
</evidence>
<dbReference type="Pfam" id="PF01288">
    <property type="entry name" value="HPPK"/>
    <property type="match status" value="1"/>
</dbReference>
<evidence type="ECO:0000256" key="9">
    <source>
        <dbReference type="ARBA" id="ARBA00022909"/>
    </source>
</evidence>
<sequence length="124" mass="13876">MKKCFIGLGSNERTAARLLAAQSDLRRSFPGIVFSRLVRTVPVGFDSPRMFYNQVACFTTPLTASQVRECLKKIERDHGRTADDKARGIVKIDIDLLCYDGEVLKPQDWQRGDVREGVAELASS</sequence>
<dbReference type="GO" id="GO:0046654">
    <property type="term" value="P:tetrahydrofolate biosynthetic process"/>
    <property type="evidence" value="ECO:0007669"/>
    <property type="project" value="UniProtKB-UniPathway"/>
</dbReference>
<evidence type="ECO:0000259" key="13">
    <source>
        <dbReference type="Pfam" id="PF01288"/>
    </source>
</evidence>
<comment type="function">
    <text evidence="10">Catalyzes the transfer of pyrophosphate from adenosine triphosphate (ATP) to 6-hydroxymethyl-7,8-dihydropterin, an enzymatic step in folate biosynthesis pathway.</text>
</comment>
<dbReference type="GO" id="GO:0005524">
    <property type="term" value="F:ATP binding"/>
    <property type="evidence" value="ECO:0007669"/>
    <property type="project" value="UniProtKB-KW"/>
</dbReference>
<dbReference type="EC" id="2.7.6.3" evidence="3"/>
<evidence type="ECO:0000313" key="14">
    <source>
        <dbReference type="EMBL" id="VYU68904.1"/>
    </source>
</evidence>
<evidence type="ECO:0000256" key="6">
    <source>
        <dbReference type="ARBA" id="ARBA00022741"/>
    </source>
</evidence>